<gene>
    <name evidence="3" type="ORF">NITGR_260008</name>
</gene>
<name>M1ZAD6_NITG3</name>
<dbReference type="AlphaFoldDB" id="M1ZAD6"/>
<protein>
    <submittedName>
        <fullName evidence="3">Uncharacterized protein</fullName>
    </submittedName>
</protein>
<evidence type="ECO:0000313" key="3">
    <source>
        <dbReference type="EMBL" id="CCQ90203.1"/>
    </source>
</evidence>
<evidence type="ECO:0000313" key="4">
    <source>
        <dbReference type="Proteomes" id="UP000011704"/>
    </source>
</evidence>
<accession>M1ZAD6</accession>
<dbReference type="Proteomes" id="UP000011704">
    <property type="component" value="Unassembled WGS sequence"/>
</dbReference>
<feature type="chain" id="PRO_5004020352" evidence="2">
    <location>
        <begin position="23"/>
        <end position="190"/>
    </location>
</feature>
<keyword evidence="4" id="KW-1185">Reference proteome</keyword>
<reference evidence="3 4" key="1">
    <citation type="journal article" date="2013" name="Front. Microbiol.">
        <title>The genome of Nitrospina gracilis illuminates the metabolism and evolution of the major marine nitrite oxidizer.</title>
        <authorList>
            <person name="Luecker S."/>
            <person name="Nowka B."/>
            <person name="Rattei T."/>
            <person name="Spieck E."/>
            <person name="and Daims H."/>
        </authorList>
    </citation>
    <scope>NUCLEOTIDE SEQUENCE [LARGE SCALE GENOMIC DNA]</scope>
    <source>
        <strain evidence="3 4">3/211</strain>
    </source>
</reference>
<sequence length="190" mass="20606">MKSGNYFLLVLSLVFAAHPVFAQDAPKPAPAPAPVQEQKQECAPRPGETQPADIVVGKNLSVDMPLQAAVDLLGIPEFIKINRGTDPGLDNIEITYPNHDLVIRALTEGKVVEAIEIGPNFKGAFSQGDIRLGAKFEDVVASYGVPASLTAQVARYPDEGLYFLFSDRILLSAKTYSKNTRLLDARLMNP</sequence>
<proteinExistence type="predicted"/>
<dbReference type="InParanoid" id="M1ZAD6"/>
<evidence type="ECO:0000256" key="1">
    <source>
        <dbReference type="SAM" id="MobiDB-lite"/>
    </source>
</evidence>
<comment type="caution">
    <text evidence="3">The sequence shown here is derived from an EMBL/GenBank/DDBJ whole genome shotgun (WGS) entry which is preliminary data.</text>
</comment>
<feature type="region of interest" description="Disordered" evidence="1">
    <location>
        <begin position="26"/>
        <end position="50"/>
    </location>
</feature>
<evidence type="ECO:0000256" key="2">
    <source>
        <dbReference type="SAM" id="SignalP"/>
    </source>
</evidence>
<keyword evidence="2" id="KW-0732">Signal</keyword>
<organism evidence="3 4">
    <name type="scientific">Nitrospina gracilis (strain 3/211)</name>
    <dbReference type="NCBI Taxonomy" id="1266370"/>
    <lineage>
        <taxon>Bacteria</taxon>
        <taxon>Pseudomonadati</taxon>
        <taxon>Nitrospinota/Tectimicrobiota group</taxon>
        <taxon>Nitrospinota</taxon>
        <taxon>Nitrospinia</taxon>
        <taxon>Nitrospinales</taxon>
        <taxon>Nitrospinaceae</taxon>
        <taxon>Nitrospina</taxon>
    </lineage>
</organism>
<dbReference type="HOGENOM" id="CLU_1426630_0_0_0"/>
<dbReference type="RefSeq" id="WP_005007496.1">
    <property type="nucleotide sequence ID" value="NZ_HG422173.1"/>
</dbReference>
<dbReference type="EMBL" id="CAQJ01000029">
    <property type="protein sequence ID" value="CCQ90203.1"/>
    <property type="molecule type" value="Genomic_DNA"/>
</dbReference>
<feature type="signal peptide" evidence="2">
    <location>
        <begin position="1"/>
        <end position="22"/>
    </location>
</feature>